<name>A0A916TQ03_9SPHN</name>
<comment type="caution">
    <text evidence="2">The sequence shown here is derived from an EMBL/GenBank/DDBJ whole genome shotgun (WGS) entry which is preliminary data.</text>
</comment>
<evidence type="ECO:0000313" key="2">
    <source>
        <dbReference type="EMBL" id="GGB92129.1"/>
    </source>
</evidence>
<proteinExistence type="predicted"/>
<organism evidence="2 3">
    <name type="scientific">Novosphingobium endophyticum</name>
    <dbReference type="NCBI Taxonomy" id="1955250"/>
    <lineage>
        <taxon>Bacteria</taxon>
        <taxon>Pseudomonadati</taxon>
        <taxon>Pseudomonadota</taxon>
        <taxon>Alphaproteobacteria</taxon>
        <taxon>Sphingomonadales</taxon>
        <taxon>Sphingomonadaceae</taxon>
        <taxon>Novosphingobium</taxon>
    </lineage>
</organism>
<dbReference type="AlphaFoldDB" id="A0A916TQ03"/>
<dbReference type="Proteomes" id="UP000608154">
    <property type="component" value="Unassembled WGS sequence"/>
</dbReference>
<dbReference type="RefSeq" id="WP_188768679.1">
    <property type="nucleotide sequence ID" value="NZ_BMHK01000004.1"/>
</dbReference>
<keyword evidence="3" id="KW-1185">Reference proteome</keyword>
<dbReference type="EMBL" id="BMHK01000004">
    <property type="protein sequence ID" value="GGB92129.1"/>
    <property type="molecule type" value="Genomic_DNA"/>
</dbReference>
<reference evidence="2" key="2">
    <citation type="submission" date="2020-09" db="EMBL/GenBank/DDBJ databases">
        <authorList>
            <person name="Sun Q."/>
            <person name="Zhou Y."/>
        </authorList>
    </citation>
    <scope>NUCLEOTIDE SEQUENCE</scope>
    <source>
        <strain evidence="2">CGMCC 1.15095</strain>
    </source>
</reference>
<accession>A0A916TQ03</accession>
<evidence type="ECO:0000313" key="3">
    <source>
        <dbReference type="Proteomes" id="UP000608154"/>
    </source>
</evidence>
<gene>
    <name evidence="2" type="ORF">GCM10011494_08130</name>
</gene>
<evidence type="ECO:0000256" key="1">
    <source>
        <dbReference type="SAM" id="MobiDB-lite"/>
    </source>
</evidence>
<sequence>MPGLARPSFPNVDPETLPELACPGNCGDRSRSGAGTGGGVSREDGLYQLHPRV</sequence>
<reference evidence="2" key="1">
    <citation type="journal article" date="2014" name="Int. J. Syst. Evol. Microbiol.">
        <title>Complete genome sequence of Corynebacterium casei LMG S-19264T (=DSM 44701T), isolated from a smear-ripened cheese.</title>
        <authorList>
            <consortium name="US DOE Joint Genome Institute (JGI-PGF)"/>
            <person name="Walter F."/>
            <person name="Albersmeier A."/>
            <person name="Kalinowski J."/>
            <person name="Ruckert C."/>
        </authorList>
    </citation>
    <scope>NUCLEOTIDE SEQUENCE</scope>
    <source>
        <strain evidence="2">CGMCC 1.15095</strain>
    </source>
</reference>
<feature type="region of interest" description="Disordered" evidence="1">
    <location>
        <begin position="1"/>
        <end position="53"/>
    </location>
</feature>
<protein>
    <submittedName>
        <fullName evidence="2">Uncharacterized protein</fullName>
    </submittedName>
</protein>